<dbReference type="AlphaFoldDB" id="A0A316UYY1"/>
<dbReference type="GeneID" id="37026798"/>
<name>A0A316UYY1_9BASI</name>
<feature type="compositionally biased region" description="Polar residues" evidence="1">
    <location>
        <begin position="1"/>
        <end position="34"/>
    </location>
</feature>
<sequence length="93" mass="10310">MSSSSKHQQTLMPTPPSSGQASAIATPNPISKTPQADREFKEMAEAAARKNVERETFGYGLHSLALQIKDPERSRWFYTTVLGMEVVRETEIG</sequence>
<dbReference type="Proteomes" id="UP000245884">
    <property type="component" value="Unassembled WGS sequence"/>
</dbReference>
<evidence type="ECO:0000256" key="1">
    <source>
        <dbReference type="SAM" id="MobiDB-lite"/>
    </source>
</evidence>
<dbReference type="EMBL" id="KZ819662">
    <property type="protein sequence ID" value="PWN30204.1"/>
    <property type="molecule type" value="Genomic_DNA"/>
</dbReference>
<reference evidence="3 4" key="1">
    <citation type="journal article" date="2018" name="Mol. Biol. Evol.">
        <title>Broad Genomic Sampling Reveals a Smut Pathogenic Ancestry of the Fungal Clade Ustilaginomycotina.</title>
        <authorList>
            <person name="Kijpornyongpan T."/>
            <person name="Mondo S.J."/>
            <person name="Barry K."/>
            <person name="Sandor L."/>
            <person name="Lee J."/>
            <person name="Lipzen A."/>
            <person name="Pangilinan J."/>
            <person name="LaButti K."/>
            <person name="Hainaut M."/>
            <person name="Henrissat B."/>
            <person name="Grigoriev I.V."/>
            <person name="Spatafora J.W."/>
            <person name="Aime M.C."/>
        </authorList>
    </citation>
    <scope>NUCLEOTIDE SEQUENCE [LARGE SCALE GENOMIC DNA]</scope>
    <source>
        <strain evidence="3 4">MCA 5214</strain>
    </source>
</reference>
<dbReference type="OrthoDB" id="16820at2759"/>
<dbReference type="RefSeq" id="XP_025364816.1">
    <property type="nucleotide sequence ID" value="XM_025504975.1"/>
</dbReference>
<accession>A0A316UYY1</accession>
<evidence type="ECO:0000313" key="4">
    <source>
        <dbReference type="Proteomes" id="UP000245884"/>
    </source>
</evidence>
<dbReference type="Gene3D" id="3.10.180.10">
    <property type="entry name" value="2,3-Dihydroxybiphenyl 1,2-Dioxygenase, domain 1"/>
    <property type="match status" value="1"/>
</dbReference>
<dbReference type="InterPro" id="IPR004360">
    <property type="entry name" value="Glyas_Fos-R_dOase_dom"/>
</dbReference>
<evidence type="ECO:0000259" key="2">
    <source>
        <dbReference type="PROSITE" id="PS51819"/>
    </source>
</evidence>
<gene>
    <name evidence="3" type="ORF">BDZ90DRAFT_229226</name>
</gene>
<organism evidence="3 4">
    <name type="scientific">Jaminaea rosea</name>
    <dbReference type="NCBI Taxonomy" id="1569628"/>
    <lineage>
        <taxon>Eukaryota</taxon>
        <taxon>Fungi</taxon>
        <taxon>Dikarya</taxon>
        <taxon>Basidiomycota</taxon>
        <taxon>Ustilaginomycotina</taxon>
        <taxon>Exobasidiomycetes</taxon>
        <taxon>Microstromatales</taxon>
        <taxon>Microstromatales incertae sedis</taxon>
        <taxon>Jaminaea</taxon>
    </lineage>
</organism>
<feature type="region of interest" description="Disordered" evidence="1">
    <location>
        <begin position="1"/>
        <end position="38"/>
    </location>
</feature>
<proteinExistence type="predicted"/>
<dbReference type="PROSITE" id="PS51819">
    <property type="entry name" value="VOC"/>
    <property type="match status" value="1"/>
</dbReference>
<evidence type="ECO:0000313" key="3">
    <source>
        <dbReference type="EMBL" id="PWN30204.1"/>
    </source>
</evidence>
<dbReference type="InterPro" id="IPR037523">
    <property type="entry name" value="VOC_core"/>
</dbReference>
<protein>
    <recommendedName>
        <fullName evidence="2">VOC domain-containing protein</fullName>
    </recommendedName>
</protein>
<dbReference type="SUPFAM" id="SSF54593">
    <property type="entry name" value="Glyoxalase/Bleomycin resistance protein/Dihydroxybiphenyl dioxygenase"/>
    <property type="match status" value="1"/>
</dbReference>
<dbReference type="InterPro" id="IPR029068">
    <property type="entry name" value="Glyas_Bleomycin-R_OHBP_Dase"/>
</dbReference>
<dbReference type="Pfam" id="PF00903">
    <property type="entry name" value="Glyoxalase"/>
    <property type="match status" value="1"/>
</dbReference>
<feature type="domain" description="VOC" evidence="2">
    <location>
        <begin position="60"/>
        <end position="93"/>
    </location>
</feature>
<keyword evidence="4" id="KW-1185">Reference proteome</keyword>